<dbReference type="Proteomes" id="UP001143856">
    <property type="component" value="Unassembled WGS sequence"/>
</dbReference>
<reference evidence="1" key="1">
    <citation type="submission" date="2022-10" db="EMBL/GenBank/DDBJ databases">
        <title>Genome Sequence of Xylaria curta.</title>
        <authorList>
            <person name="Buettner E."/>
        </authorList>
    </citation>
    <scope>NUCLEOTIDE SEQUENCE</scope>
    <source>
        <strain evidence="1">Babe10</strain>
    </source>
</reference>
<proteinExistence type="predicted"/>
<keyword evidence="2" id="KW-1185">Reference proteome</keyword>
<comment type="caution">
    <text evidence="1">The sequence shown here is derived from an EMBL/GenBank/DDBJ whole genome shotgun (WGS) entry which is preliminary data.</text>
</comment>
<sequence length="326" mass="35757">MNDMLMGTGIDLEEEAEYMNNLESRTGFPHLPAGGRDSFYGAGLANQRPEPTDAKSQEEYAALAADRAWNEAAHQLAITRSQEIRHYLLEPGILHKRMFDVAQKFGLGLNLDMKPDGRNQYMGKFSQPADFPKPELKVGIQPGADGTSSTVQTCGSFIPKESFLVDQIALLSISAKEHLRDLLSDANKIADTRQKSSHGAVPTDWIDAAATPLSKVNGTHAEDARNGVESAVSPRTNPHKRPLDAISNNGLPTPVSEASPPNHIIDSLLEIGKQSQNIEEGRLKKRQKRLEKSAEKEKEGAEAGSRSGKKARRLQRRPRRAAVAQR</sequence>
<evidence type="ECO:0000313" key="1">
    <source>
        <dbReference type="EMBL" id="KAJ2965899.1"/>
    </source>
</evidence>
<gene>
    <name evidence="1" type="ORF">NUW58_g10798</name>
</gene>
<name>A0ACC1MGY5_9PEZI</name>
<organism evidence="1 2">
    <name type="scientific">Xylaria curta</name>
    <dbReference type="NCBI Taxonomy" id="42375"/>
    <lineage>
        <taxon>Eukaryota</taxon>
        <taxon>Fungi</taxon>
        <taxon>Dikarya</taxon>
        <taxon>Ascomycota</taxon>
        <taxon>Pezizomycotina</taxon>
        <taxon>Sordariomycetes</taxon>
        <taxon>Xylariomycetidae</taxon>
        <taxon>Xylariales</taxon>
        <taxon>Xylariaceae</taxon>
        <taxon>Xylaria</taxon>
    </lineage>
</organism>
<evidence type="ECO:0000313" key="2">
    <source>
        <dbReference type="Proteomes" id="UP001143856"/>
    </source>
</evidence>
<protein>
    <submittedName>
        <fullName evidence="1">Uncharacterized protein</fullName>
    </submittedName>
</protein>
<accession>A0ACC1MGY5</accession>
<dbReference type="EMBL" id="JAPDGR010005382">
    <property type="protein sequence ID" value="KAJ2965899.1"/>
    <property type="molecule type" value="Genomic_DNA"/>
</dbReference>